<proteinExistence type="predicted"/>
<dbReference type="Gene3D" id="3.40.50.12780">
    <property type="entry name" value="N-terminal domain of ligase-like"/>
    <property type="match status" value="1"/>
</dbReference>
<protein>
    <recommendedName>
        <fullName evidence="3">Phenylacetate--CoA ligase family protein</fullName>
    </recommendedName>
</protein>
<dbReference type="RefSeq" id="WP_258856107.1">
    <property type="nucleotide sequence ID" value="NZ_JANUGV010000002.1"/>
</dbReference>
<dbReference type="EMBL" id="JANUGV010000002">
    <property type="protein sequence ID" value="MCS0608407.1"/>
    <property type="molecule type" value="Genomic_DNA"/>
</dbReference>
<reference evidence="1 2" key="1">
    <citation type="submission" date="2022-08" db="EMBL/GenBank/DDBJ databases">
        <title>Reclassification of Massilia species as members of the genera Telluria, Duganella, Pseudoduganella, Mokoshia gen. nov. and Zemynaea gen. nov. using orthogonal and non-orthogonal genome-based approaches.</title>
        <authorList>
            <person name="Bowman J.P."/>
        </authorList>
    </citation>
    <scope>NUCLEOTIDE SEQUENCE [LARGE SCALE GENOMIC DNA]</scope>
    <source>
        <strain evidence="1 2">JCM 31607</strain>
    </source>
</reference>
<evidence type="ECO:0008006" key="3">
    <source>
        <dbReference type="Google" id="ProtNLM"/>
    </source>
</evidence>
<evidence type="ECO:0000313" key="2">
    <source>
        <dbReference type="Proteomes" id="UP001205861"/>
    </source>
</evidence>
<keyword evidence="2" id="KW-1185">Reference proteome</keyword>
<accession>A0ABT2BIV8</accession>
<name>A0ABT2BIV8_9BURK</name>
<sequence length="449" mass="50762">MGRAEWLKQRYYRWRKYVPARLLYHADYFRILQLSGAPPHLLDAVIDERLRHVLQAAVRHVPFYRRSMRLSAAELAHEPARELLARFPLIDKRTVMAQQRDFLDERFHPRWLIYTTSSGSTGEGIGMWRTKRLADIEKAFFAQAWSRFGFSFDKARYLRIGADAVRPGHEAPTRVWGNRLLLSPYHLTDEHKSAIRDALNRFRPRFVHAYPSTVAALAHMLAPGELDFEVGAVLLGSEPVKAGQLGAIEKLFGCPISISYGLTERTNLAFAEGSGGVCSAYRFNRLYAVNENRVNAHGAEIVGTSLWNDVMPLIRYRTGDYGTIGADGACQAIDGREQDFLIDRNGRRIPGLTVIIDPDTWDFVRTWQIWQRRPGAITIALVPRSGTLTPAQRQLVLARQRERWGESFDISVQAVPEVLPAPGGKHRFVISSVAPSRPASAATSRPQMH</sequence>
<dbReference type="InterPro" id="IPR042099">
    <property type="entry name" value="ANL_N_sf"/>
</dbReference>
<evidence type="ECO:0000313" key="1">
    <source>
        <dbReference type="EMBL" id="MCS0608407.1"/>
    </source>
</evidence>
<dbReference type="PANTHER" id="PTHR36932">
    <property type="entry name" value="CAPSULAR POLYSACCHARIDE BIOSYNTHESIS PROTEIN"/>
    <property type="match status" value="1"/>
</dbReference>
<gene>
    <name evidence="1" type="ORF">NX773_09560</name>
</gene>
<comment type="caution">
    <text evidence="1">The sequence shown here is derived from an EMBL/GenBank/DDBJ whole genome shotgun (WGS) entry which is preliminary data.</text>
</comment>
<dbReference type="SUPFAM" id="SSF56801">
    <property type="entry name" value="Acetyl-CoA synthetase-like"/>
    <property type="match status" value="1"/>
</dbReference>
<dbReference type="InterPro" id="IPR053158">
    <property type="entry name" value="CapK_Type1_Caps_Biosynth"/>
</dbReference>
<dbReference type="Proteomes" id="UP001205861">
    <property type="component" value="Unassembled WGS sequence"/>
</dbReference>
<dbReference type="PANTHER" id="PTHR36932:SF1">
    <property type="entry name" value="CAPSULAR POLYSACCHARIDE BIOSYNTHESIS PROTEIN"/>
    <property type="match status" value="1"/>
</dbReference>
<organism evidence="1 2">
    <name type="scientific">Massilia solisilvae</name>
    <dbReference type="NCBI Taxonomy" id="1811225"/>
    <lineage>
        <taxon>Bacteria</taxon>
        <taxon>Pseudomonadati</taxon>
        <taxon>Pseudomonadota</taxon>
        <taxon>Betaproteobacteria</taxon>
        <taxon>Burkholderiales</taxon>
        <taxon>Oxalobacteraceae</taxon>
        <taxon>Telluria group</taxon>
        <taxon>Massilia</taxon>
    </lineage>
</organism>